<dbReference type="EMBL" id="CP071137">
    <property type="protein sequence ID" value="QWY76937.1"/>
    <property type="molecule type" value="Genomic_DNA"/>
</dbReference>
<dbReference type="Gene3D" id="3.40.50.200">
    <property type="entry name" value="Peptidase S8/S53 domain"/>
    <property type="match status" value="1"/>
</dbReference>
<dbReference type="InterPro" id="IPR000209">
    <property type="entry name" value="Peptidase_S8/S53_dom"/>
</dbReference>
<dbReference type="InterPro" id="IPR034074">
    <property type="entry name" value="Y4bN_pept_dom"/>
</dbReference>
<dbReference type="RefSeq" id="WP_273144081.1">
    <property type="nucleotide sequence ID" value="NZ_CP053675.1"/>
</dbReference>
<dbReference type="GO" id="GO:0006508">
    <property type="term" value="P:proteolysis"/>
    <property type="evidence" value="ECO:0007669"/>
    <property type="project" value="InterPro"/>
</dbReference>
<dbReference type="SUPFAM" id="SSF52743">
    <property type="entry name" value="Subtilisin-like"/>
    <property type="match status" value="1"/>
</dbReference>
<feature type="domain" description="Peptidase S8/S53" evidence="1">
    <location>
        <begin position="291"/>
        <end position="540"/>
    </location>
</feature>
<organism evidence="2 3">
    <name type="scientific">Ferrovum myxofaciens</name>
    <dbReference type="NCBI Taxonomy" id="416213"/>
    <lineage>
        <taxon>Bacteria</taxon>
        <taxon>Pseudomonadati</taxon>
        <taxon>Pseudomonadota</taxon>
        <taxon>Betaproteobacteria</taxon>
        <taxon>Ferrovales</taxon>
        <taxon>Ferrovaceae</taxon>
        <taxon>Ferrovum</taxon>
    </lineage>
</organism>
<evidence type="ECO:0000259" key="1">
    <source>
        <dbReference type="Pfam" id="PF00082"/>
    </source>
</evidence>
<evidence type="ECO:0000313" key="3">
    <source>
        <dbReference type="Proteomes" id="UP000683551"/>
    </source>
</evidence>
<dbReference type="CDD" id="cd04847">
    <property type="entry name" value="Peptidases_S8_Subtilisin_like_2"/>
    <property type="match status" value="1"/>
</dbReference>
<dbReference type="InterPro" id="IPR036852">
    <property type="entry name" value="Peptidase_S8/S53_dom_sf"/>
</dbReference>
<sequence length="732" mass="78734">MATRNLLLGGGENLAGRATIVRSGGPKKMPYTLAEVRAELLAPVQVIAAALRGIPASAKPRGEGVFEMTLHPSFLARSYYPAKLLAATGLRDVGSKEKTIIPRKASEDRLEGKPHATASILVAGREDGINKLASFLAADSVPDYIGRQLAEIESIQWLGSEDKVRGDLPANDVRHSFEVALHAGANEDDIVIGFQRFAMQLGADVDLKRRIRVGGLTFLPVTATSSQLLALSEFTFLRVARTMPALRIAVPNMVRQTMNAIPFALPVGGPIHPSERVAIFDGGLGTADLSAWATEYTFPETSDTSGVLLMHGSEVTSTFLFGRPKTGVPIKPPFMGVDHFRVLAPTSGRDPDLFDVLLRIKSVLEAGRHRFANLSLGPRMPVYDDEVHVWTATLDQLCANYDILLTVAVGNDGEAEGADRIQPPGDMVNAIAVGAASSSGAKWKRAPYSCIGPGRSPGYVKPDGLAFGGSAGELFEVFNPLLGSVVGVSGTSYSSPLTLRTAAGVAAMTSYDLSSIALKALLIHHSEHSTRLPRAEVGWGRFREDSLSLLECGPDSATVIFQAALAKGEFRRCPIPFPDVLLSGKVTIKATFCICAHTDPEHAINYTRSGMGVTFRPLVGIGDDRSTEFFGIKSQYKAAEREMRNAGHKWETVLHRSRDFTDGTSLSSPVFDVEYHAREVSRSVPPASAPDVPFALVVTVKTTGVANLYDLIRQKYPVLLPVELRTDVVIDT</sequence>
<dbReference type="GO" id="GO:0004252">
    <property type="term" value="F:serine-type endopeptidase activity"/>
    <property type="evidence" value="ECO:0007669"/>
    <property type="project" value="InterPro"/>
</dbReference>
<gene>
    <name evidence="2" type="ORF">JZL65_10670</name>
</gene>
<protein>
    <submittedName>
        <fullName evidence="2">S8 family peptidase</fullName>
    </submittedName>
</protein>
<dbReference type="Pfam" id="PF00082">
    <property type="entry name" value="Peptidase_S8"/>
    <property type="match status" value="1"/>
</dbReference>
<proteinExistence type="predicted"/>
<accession>A0A9E6MV33</accession>
<dbReference type="Proteomes" id="UP000683551">
    <property type="component" value="Chromosome"/>
</dbReference>
<reference evidence="2" key="1">
    <citation type="submission" date="2021-02" db="EMBL/GenBank/DDBJ databases">
        <title>Comparative genomics of Ferrovum myxofaciens strains, predominant extremophile bacteria forming large biofilm stalactites in acid mine ecosystems.</title>
        <authorList>
            <person name="Burkartova K."/>
            <person name="Ridl J."/>
            <person name="Pajer P."/>
            <person name="Falteisek L."/>
        </authorList>
    </citation>
    <scope>NUCLEOTIDE SEQUENCE</scope>
    <source>
        <strain evidence="2">MI1III</strain>
    </source>
</reference>
<evidence type="ECO:0000313" key="2">
    <source>
        <dbReference type="EMBL" id="QWY76937.1"/>
    </source>
</evidence>
<name>A0A9E6MV33_9PROT</name>
<dbReference type="AlphaFoldDB" id="A0A9E6MV33"/>